<accession>A0A936F0S7</accession>
<dbReference type="Proteomes" id="UP000709959">
    <property type="component" value="Unassembled WGS sequence"/>
</dbReference>
<dbReference type="EMBL" id="JADKCH010000003">
    <property type="protein sequence ID" value="MBK8572049.1"/>
    <property type="molecule type" value="Genomic_DNA"/>
</dbReference>
<feature type="region of interest" description="Disordered" evidence="1">
    <location>
        <begin position="155"/>
        <end position="175"/>
    </location>
</feature>
<evidence type="ECO:0000313" key="2">
    <source>
        <dbReference type="EMBL" id="MBK8572049.1"/>
    </source>
</evidence>
<protein>
    <submittedName>
        <fullName evidence="2">Uncharacterized protein</fullName>
    </submittedName>
</protein>
<sequence length="175" mass="18982">MARPQGPAQPSPKLQALLKDFQQIASMSGYLNHSFDPPQLRLFFTLYGRVMVASPEQGLALMPQLQAWCEAVATRLREGSSATIMAPQIQVSAPQTMPDGRDYLVATITFNTKVTETSYLRIRTAILAAYQDAVKMREVGFSEAAPAAVPVLIPADMQTPPPEAISSSDGMDKPS</sequence>
<name>A0A936F0S7_9BACT</name>
<evidence type="ECO:0000313" key="3">
    <source>
        <dbReference type="Proteomes" id="UP000709959"/>
    </source>
</evidence>
<reference evidence="2 3" key="1">
    <citation type="submission" date="2020-10" db="EMBL/GenBank/DDBJ databases">
        <title>Connecting structure to function with the recovery of over 1000 high-quality activated sludge metagenome-assembled genomes encoding full-length rRNA genes using long-read sequencing.</title>
        <authorList>
            <person name="Singleton C.M."/>
            <person name="Petriglieri F."/>
            <person name="Kristensen J.M."/>
            <person name="Kirkegaard R.H."/>
            <person name="Michaelsen T.Y."/>
            <person name="Andersen M.H."/>
            <person name="Karst S.M."/>
            <person name="Dueholm M.S."/>
            <person name="Nielsen P.H."/>
            <person name="Albertsen M."/>
        </authorList>
    </citation>
    <scope>NUCLEOTIDE SEQUENCE [LARGE SCALE GENOMIC DNA]</scope>
    <source>
        <strain evidence="2">OdNE_18-Q3-R46-58_MAXAC.008</strain>
    </source>
</reference>
<gene>
    <name evidence="2" type="ORF">IPN91_05250</name>
</gene>
<evidence type="ECO:0000256" key="1">
    <source>
        <dbReference type="SAM" id="MobiDB-lite"/>
    </source>
</evidence>
<proteinExistence type="predicted"/>
<dbReference type="AlphaFoldDB" id="A0A936F0S7"/>
<comment type="caution">
    <text evidence="2">The sequence shown here is derived from an EMBL/GenBank/DDBJ whole genome shotgun (WGS) entry which is preliminary data.</text>
</comment>
<organism evidence="2 3">
    <name type="scientific">Candidatus Geothrix odensensis</name>
    <dbReference type="NCBI Taxonomy" id="2954440"/>
    <lineage>
        <taxon>Bacteria</taxon>
        <taxon>Pseudomonadati</taxon>
        <taxon>Acidobacteriota</taxon>
        <taxon>Holophagae</taxon>
        <taxon>Holophagales</taxon>
        <taxon>Holophagaceae</taxon>
        <taxon>Geothrix</taxon>
    </lineage>
</organism>